<proteinExistence type="predicted"/>
<dbReference type="InterPro" id="IPR010610">
    <property type="entry name" value="EryCIII-like_C"/>
</dbReference>
<dbReference type="Gene3D" id="3.40.50.2000">
    <property type="entry name" value="Glycogen Phosphorylase B"/>
    <property type="match status" value="2"/>
</dbReference>
<accession>A0A2U3NZZ1</accession>
<dbReference type="Pfam" id="PF03033">
    <property type="entry name" value="Glyco_transf_28"/>
    <property type="match status" value="1"/>
</dbReference>
<dbReference type="CDD" id="cd02440">
    <property type="entry name" value="AdoMet_MTases"/>
    <property type="match status" value="1"/>
</dbReference>
<evidence type="ECO:0000259" key="1">
    <source>
        <dbReference type="Pfam" id="PF03033"/>
    </source>
</evidence>
<name>A0A2U3NZZ1_9MYCO</name>
<keyword evidence="4" id="KW-1185">Reference proteome</keyword>
<dbReference type="PANTHER" id="PTHR48050:SF13">
    <property type="entry name" value="STEROL 3-BETA-GLUCOSYLTRANSFERASE UGT80A2"/>
    <property type="match status" value="1"/>
</dbReference>
<dbReference type="InterPro" id="IPR002213">
    <property type="entry name" value="UDP_glucos_trans"/>
</dbReference>
<sequence>MIFALACYGTRGDVEPCAAIGRELQRRGHQLRMAVPPEQVGFVESAGLPAVAYGPEVESFWNADFLRGSTKTDFFRNFWRVRDPIRVVRQAVEPLIRHWGEMNTTLISLADGSDLLFTGLLYRDAAANVAEYYDIPLATLHHFPIRTSGPLVRIPLEQLAWRLIKRAEDAQRRELKLPKATVPPPRRIAERGSLDIQGYDEVCFPELAAEWTKENDRRPFVGTLTMELATDADNDVTSWIATGTPPVCFGFGSLPVGSPADTVEMIGAACAQLGERALVCAGGTDFSDVPRFEHVKVVGPVNYAEVFPACRAVVHHGGAGTTAASMRAGVPTLVLWGTEDQSIWGAQVKRLRVGTVRRFSATTRESLVADLRQILEPGYLTRAQELAARMTKPADSVTRAADLLEALALRHVFEKEDQVSGVDKPCRLCGSTGPHDKFAIREMMFGTREPFAYFVCAACETLQIVDTLEGEELAQHYPPNYYSYSASPKLIQWLTTQQDRYETHTGGRAVGTVLAALPTGFVRVVMTDIIRLLQQLGVRLDARIIDVGCGGGMLLDRLATIGFSNLSGADPFIEADGHTPQGVPLAKRYLSEVPGEFDLIMFNHSLEHMPDPVATLRAAREKLAPGGKCLVRLPTSSSEVWKLYKQDWVQIDAPRHIVIPSRQGMAIAAETVGLQVEKTHDDSTFFQFLVSEAYRHDIALNDPKIVRFFGPLRIRRWRKRTEQLNRQGLGDQTAFVLGVAK</sequence>
<dbReference type="STRING" id="1841860.GCA_900157375_04935"/>
<dbReference type="Proteomes" id="UP000240988">
    <property type="component" value="Unassembled WGS sequence"/>
</dbReference>
<dbReference type="InterPro" id="IPR004276">
    <property type="entry name" value="GlycoTrans_28_N"/>
</dbReference>
<dbReference type="EMBL" id="FUFA01000005">
    <property type="protein sequence ID" value="SPM37089.1"/>
    <property type="molecule type" value="Genomic_DNA"/>
</dbReference>
<reference evidence="3 4" key="1">
    <citation type="submission" date="2017-01" db="EMBL/GenBank/DDBJ databases">
        <authorList>
            <consortium name="Urmite Genomes"/>
        </authorList>
    </citation>
    <scope>NUCLEOTIDE SEQUENCE [LARGE SCALE GENOMIC DNA]</scope>
    <source>
        <strain evidence="3 4">AB57</strain>
    </source>
</reference>
<dbReference type="OrthoDB" id="4669709at2"/>
<dbReference type="PANTHER" id="PTHR48050">
    <property type="entry name" value="STEROL 3-BETA-GLUCOSYLTRANSFERASE"/>
    <property type="match status" value="1"/>
</dbReference>
<dbReference type="GO" id="GO:0016758">
    <property type="term" value="F:hexosyltransferase activity"/>
    <property type="evidence" value="ECO:0007669"/>
    <property type="project" value="InterPro"/>
</dbReference>
<organism evidence="3 4">
    <name type="scientific">Mycobacterium rhizamassiliense</name>
    <dbReference type="NCBI Taxonomy" id="1841860"/>
    <lineage>
        <taxon>Bacteria</taxon>
        <taxon>Bacillati</taxon>
        <taxon>Actinomycetota</taxon>
        <taxon>Actinomycetes</taxon>
        <taxon>Mycobacteriales</taxon>
        <taxon>Mycobacteriaceae</taxon>
        <taxon>Mycobacterium</taxon>
    </lineage>
</organism>
<gene>
    <name evidence="3" type="ORF">MRAB57_4932</name>
</gene>
<dbReference type="GO" id="GO:0005975">
    <property type="term" value="P:carbohydrate metabolic process"/>
    <property type="evidence" value="ECO:0007669"/>
    <property type="project" value="InterPro"/>
</dbReference>
<protein>
    <submittedName>
        <fullName evidence="3">Mycobacterium rhizamassiliense ORFan</fullName>
    </submittedName>
</protein>
<evidence type="ECO:0000259" key="2">
    <source>
        <dbReference type="Pfam" id="PF06722"/>
    </source>
</evidence>
<dbReference type="InterPro" id="IPR050426">
    <property type="entry name" value="Glycosyltransferase_28"/>
</dbReference>
<dbReference type="Gene3D" id="3.40.50.150">
    <property type="entry name" value="Vaccinia Virus protein VP39"/>
    <property type="match status" value="1"/>
</dbReference>
<dbReference type="GO" id="GO:0033072">
    <property type="term" value="P:vancomycin biosynthetic process"/>
    <property type="evidence" value="ECO:0007669"/>
    <property type="project" value="UniProtKB-ARBA"/>
</dbReference>
<feature type="domain" description="Glycosyltransferase family 28 N-terminal" evidence="1">
    <location>
        <begin position="3"/>
        <end position="87"/>
    </location>
</feature>
<dbReference type="GO" id="GO:0008194">
    <property type="term" value="F:UDP-glycosyltransferase activity"/>
    <property type="evidence" value="ECO:0007669"/>
    <property type="project" value="InterPro"/>
</dbReference>
<feature type="domain" description="Erythromycin biosynthesis protein CIII-like C-terminal" evidence="2">
    <location>
        <begin position="285"/>
        <end position="391"/>
    </location>
</feature>
<dbReference type="CDD" id="cd03784">
    <property type="entry name" value="GT1_Gtf-like"/>
    <property type="match status" value="1"/>
</dbReference>
<dbReference type="FunFam" id="3.40.50.2000:FF:000009">
    <property type="entry name" value="Sterol 3-beta-glucosyltransferase UGT80A2"/>
    <property type="match status" value="1"/>
</dbReference>
<dbReference type="Pfam" id="PF13489">
    <property type="entry name" value="Methyltransf_23"/>
    <property type="match status" value="1"/>
</dbReference>
<dbReference type="InterPro" id="IPR029063">
    <property type="entry name" value="SAM-dependent_MTases_sf"/>
</dbReference>
<evidence type="ECO:0000313" key="4">
    <source>
        <dbReference type="Proteomes" id="UP000240988"/>
    </source>
</evidence>
<dbReference type="SUPFAM" id="SSF53335">
    <property type="entry name" value="S-adenosyl-L-methionine-dependent methyltransferases"/>
    <property type="match status" value="1"/>
</dbReference>
<dbReference type="SUPFAM" id="SSF53756">
    <property type="entry name" value="UDP-Glycosyltransferase/glycogen phosphorylase"/>
    <property type="match status" value="1"/>
</dbReference>
<evidence type="ECO:0000313" key="3">
    <source>
        <dbReference type="EMBL" id="SPM37089.1"/>
    </source>
</evidence>
<dbReference type="Pfam" id="PF06722">
    <property type="entry name" value="EryCIII-like_C"/>
    <property type="match status" value="1"/>
</dbReference>
<dbReference type="AlphaFoldDB" id="A0A2U3NZZ1"/>